<feature type="binding site" evidence="9">
    <location>
        <position position="93"/>
    </location>
    <ligand>
        <name>anthranilate</name>
        <dbReference type="ChEBI" id="CHEBI:16567"/>
        <label>1</label>
    </ligand>
</feature>
<dbReference type="InterPro" id="IPR005940">
    <property type="entry name" value="Anthranilate_Pribosyl_Tfrase"/>
</dbReference>
<sequence length="354" mass="38299">MITLATDVFLDFALKKVYGGGYLDLNESISLFENVFDLAADSSVEAKYKIVAVLSALSMRGVAASELEGLLEVMFKRATKVPRPDYELLDVVGTGGDGHDTFNISTAVALIVAAAGVKVAKHGNRAASSKCGSADVLEALGVNILMSPEDALKMLEKTNFCFLFAPTYHPALRNVVPIRRSLPFRTVFNFAGPLANPLKPDYFFIGVSDAKMLDTYASILVRRNVKRALVFMGNDGMDELTLSTTSKALLVHNGIVEELEIDPSIHGFERASPEDLRGGSASDNAKLIWEILSGKMHGPKRDVVLLNAGYALFTRAVVKTPADGIELAEKLINDGKVTELLESIRAFSQTTLAR</sequence>
<dbReference type="HAMAP" id="MF_00211">
    <property type="entry name" value="TrpD"/>
    <property type="match status" value="1"/>
</dbReference>
<feature type="binding site" evidence="9">
    <location>
        <begin position="121"/>
        <end position="129"/>
    </location>
    <ligand>
        <name>5-phospho-alpha-D-ribose 1-diphosphate</name>
        <dbReference type="ChEBI" id="CHEBI:58017"/>
    </ligand>
</feature>
<feature type="binding site" evidence="9">
    <location>
        <position position="101"/>
    </location>
    <ligand>
        <name>5-phospho-alpha-D-ribose 1-diphosphate</name>
        <dbReference type="ChEBI" id="CHEBI:58017"/>
    </ligand>
</feature>
<dbReference type="PANTHER" id="PTHR43285">
    <property type="entry name" value="ANTHRANILATE PHOSPHORIBOSYLTRANSFERASE"/>
    <property type="match status" value="1"/>
</dbReference>
<keyword evidence="3 9" id="KW-0328">Glycosyltransferase</keyword>
<dbReference type="NCBIfam" id="TIGR01245">
    <property type="entry name" value="trpD"/>
    <property type="match status" value="1"/>
</dbReference>
<evidence type="ECO:0000256" key="1">
    <source>
        <dbReference type="ARBA" id="ARBA00004907"/>
    </source>
</evidence>
<evidence type="ECO:0000256" key="9">
    <source>
        <dbReference type="HAMAP-Rule" id="MF_00211"/>
    </source>
</evidence>
<feature type="binding site" evidence="9">
    <location>
        <position position="238"/>
    </location>
    <ligand>
        <name>Mg(2+)</name>
        <dbReference type="ChEBI" id="CHEBI:18420"/>
        <label>2</label>
    </ligand>
</feature>
<comment type="catalytic activity">
    <reaction evidence="7 9">
        <text>N-(5-phospho-beta-D-ribosyl)anthranilate + diphosphate = 5-phospho-alpha-D-ribose 1-diphosphate + anthranilate</text>
        <dbReference type="Rhea" id="RHEA:11768"/>
        <dbReference type="ChEBI" id="CHEBI:16567"/>
        <dbReference type="ChEBI" id="CHEBI:18277"/>
        <dbReference type="ChEBI" id="CHEBI:33019"/>
        <dbReference type="ChEBI" id="CHEBI:58017"/>
        <dbReference type="EC" id="2.4.2.18"/>
    </reaction>
</comment>
<organism evidence="11 12">
    <name type="scientific">Fervidobacterium thailandense</name>
    <dbReference type="NCBI Taxonomy" id="1008305"/>
    <lineage>
        <taxon>Bacteria</taxon>
        <taxon>Thermotogati</taxon>
        <taxon>Thermotogota</taxon>
        <taxon>Thermotogae</taxon>
        <taxon>Thermotogales</taxon>
        <taxon>Fervidobacteriaceae</taxon>
        <taxon>Fervidobacterium</taxon>
    </lineage>
</organism>
<keyword evidence="4 9" id="KW-0808">Transferase</keyword>
<keyword evidence="12" id="KW-1185">Reference proteome</keyword>
<evidence type="ECO:0000256" key="5">
    <source>
        <dbReference type="ARBA" id="ARBA00022822"/>
    </source>
</evidence>
<feature type="binding site" evidence="9">
    <location>
        <position position="133"/>
    </location>
    <ligand>
        <name>5-phospho-alpha-D-ribose 1-diphosphate</name>
        <dbReference type="ChEBI" id="CHEBI:58017"/>
    </ligand>
</feature>
<feature type="binding site" evidence="9">
    <location>
        <position position="105"/>
    </location>
    <ligand>
        <name>Mg(2+)</name>
        <dbReference type="ChEBI" id="CHEBI:18420"/>
        <label>1</label>
    </ligand>
</feature>
<proteinExistence type="inferred from homology"/>
<comment type="subunit">
    <text evidence="9">Homodimer.</text>
</comment>
<dbReference type="UniPathway" id="UPA00035">
    <property type="reaction ID" value="UER00041"/>
</dbReference>
<dbReference type="Gene3D" id="3.40.1030.10">
    <property type="entry name" value="Nucleoside phosphorylase/phosphoribosyltransferase catalytic domain"/>
    <property type="match status" value="1"/>
</dbReference>
<dbReference type="STRING" id="1008305.A4H02_07480"/>
<dbReference type="OrthoDB" id="9806430at2"/>
<gene>
    <name evidence="9" type="primary">trpD</name>
    <name evidence="11" type="ORF">A4H02_07480</name>
</gene>
<evidence type="ECO:0000313" key="12">
    <source>
        <dbReference type="Proteomes" id="UP000094570"/>
    </source>
</evidence>
<keyword evidence="5 9" id="KW-0822">Tryptophan biosynthesis</keyword>
<dbReference type="Gene3D" id="1.20.970.10">
    <property type="entry name" value="Transferase, Pyrimidine Nucleoside Phosphorylase, Chain C"/>
    <property type="match status" value="1"/>
</dbReference>
<dbReference type="SUPFAM" id="SSF52418">
    <property type="entry name" value="Nucleoside phosphorylase/phosphoribosyltransferase catalytic domain"/>
    <property type="match status" value="1"/>
</dbReference>
<evidence type="ECO:0000256" key="8">
    <source>
        <dbReference type="ARBA" id="ARBA00061188"/>
    </source>
</evidence>
<keyword evidence="6 9" id="KW-0057">Aromatic amino acid biosynthesis</keyword>
<dbReference type="GO" id="GO:0004048">
    <property type="term" value="F:anthranilate phosphoribosyltransferase activity"/>
    <property type="evidence" value="ECO:0007669"/>
    <property type="project" value="UniProtKB-UniRule"/>
</dbReference>
<dbReference type="Proteomes" id="UP000094570">
    <property type="component" value="Unassembled WGS sequence"/>
</dbReference>
<evidence type="ECO:0000256" key="3">
    <source>
        <dbReference type="ARBA" id="ARBA00022676"/>
    </source>
</evidence>
<comment type="pathway">
    <text evidence="1 9">Amino-acid biosynthesis; L-tryptophan biosynthesis; L-tryptophan from chorismate: step 2/5.</text>
</comment>
<dbReference type="EMBL" id="LWAF01000012">
    <property type="protein sequence ID" value="ODN30011.1"/>
    <property type="molecule type" value="Genomic_DNA"/>
</dbReference>
<dbReference type="GO" id="GO:0000287">
    <property type="term" value="F:magnesium ion binding"/>
    <property type="evidence" value="ECO:0007669"/>
    <property type="project" value="UniProtKB-UniRule"/>
</dbReference>
<feature type="binding site" evidence="9">
    <location>
        <position position="93"/>
    </location>
    <ligand>
        <name>5-phospho-alpha-D-ribose 1-diphosphate</name>
        <dbReference type="ChEBI" id="CHEBI:58017"/>
    </ligand>
</feature>
<dbReference type="RefSeq" id="WP_083996684.1">
    <property type="nucleotide sequence ID" value="NZ_CP140110.1"/>
</dbReference>
<keyword evidence="2 9" id="KW-0028">Amino-acid biosynthesis</keyword>
<accession>A0A1E3G182</accession>
<feature type="binding site" evidence="9">
    <location>
        <position position="239"/>
    </location>
    <ligand>
        <name>Mg(2+)</name>
        <dbReference type="ChEBI" id="CHEBI:18420"/>
        <label>2</label>
    </ligand>
</feature>
<comment type="cofactor">
    <cofactor evidence="9">
        <name>Mg(2+)</name>
        <dbReference type="ChEBI" id="CHEBI:18420"/>
    </cofactor>
    <text evidence="9">Binds 2 magnesium ions per monomer.</text>
</comment>
<evidence type="ECO:0000259" key="10">
    <source>
        <dbReference type="Pfam" id="PF00591"/>
    </source>
</evidence>
<dbReference type="InterPro" id="IPR035902">
    <property type="entry name" value="Nuc_phospho_transferase"/>
</dbReference>
<dbReference type="EC" id="2.4.2.18" evidence="9"/>
<comment type="caution">
    <text evidence="11">The sequence shown here is derived from an EMBL/GenBank/DDBJ whole genome shotgun (WGS) entry which is preliminary data.</text>
</comment>
<keyword evidence="9" id="KW-0460">Magnesium</keyword>
<name>A0A1E3G182_9BACT</name>
<reference evidence="12" key="1">
    <citation type="submission" date="2016-04" db="EMBL/GenBank/DDBJ databases">
        <title>The genome sequence project of a novel Fervidobacterium isolate from a hot spring in Thailand.</title>
        <authorList>
            <person name="Gonzalez J.M."/>
            <person name="Cuecas A."/>
            <person name="Kanoksilapatham W."/>
        </authorList>
    </citation>
    <scope>NUCLEOTIDE SEQUENCE [LARGE SCALE GENOMIC DNA]</scope>
    <source>
        <strain evidence="12">FC2004</strain>
    </source>
</reference>
<evidence type="ECO:0000313" key="11">
    <source>
        <dbReference type="EMBL" id="ODN30011.1"/>
    </source>
</evidence>
<feature type="binding site" evidence="9">
    <location>
        <position position="124"/>
    </location>
    <ligand>
        <name>anthranilate</name>
        <dbReference type="ChEBI" id="CHEBI:16567"/>
        <label>1</label>
    </ligand>
</feature>
<feature type="binding site" evidence="9">
    <location>
        <position position="179"/>
    </location>
    <ligand>
        <name>anthranilate</name>
        <dbReference type="ChEBI" id="CHEBI:16567"/>
        <label>2</label>
    </ligand>
</feature>
<dbReference type="InterPro" id="IPR000312">
    <property type="entry name" value="Glycosyl_Trfase_fam3"/>
</dbReference>
<dbReference type="FunFam" id="3.40.1030.10:FF:000002">
    <property type="entry name" value="Anthranilate phosphoribosyltransferase"/>
    <property type="match status" value="1"/>
</dbReference>
<feature type="binding site" evidence="9">
    <location>
        <begin position="96"/>
        <end position="97"/>
    </location>
    <ligand>
        <name>5-phospho-alpha-D-ribose 1-diphosphate</name>
        <dbReference type="ChEBI" id="CHEBI:58017"/>
    </ligand>
</feature>
<dbReference type="Pfam" id="PF00591">
    <property type="entry name" value="Glycos_transf_3"/>
    <property type="match status" value="1"/>
</dbReference>
<feature type="binding site" evidence="9">
    <location>
        <position position="239"/>
    </location>
    <ligand>
        <name>Mg(2+)</name>
        <dbReference type="ChEBI" id="CHEBI:18420"/>
        <label>1</label>
    </ligand>
</feature>
<evidence type="ECO:0000256" key="2">
    <source>
        <dbReference type="ARBA" id="ARBA00022605"/>
    </source>
</evidence>
<comment type="similarity">
    <text evidence="9">Belongs to the anthranilate phosphoribosyltransferase family.</text>
</comment>
<dbReference type="AlphaFoldDB" id="A0A1E3G182"/>
<feature type="domain" description="Glycosyl transferase family 3" evidence="10">
    <location>
        <begin position="86"/>
        <end position="336"/>
    </location>
</feature>
<comment type="function">
    <text evidence="9">Catalyzes the transfer of the phosphoribosyl group of 5-phosphorylribose-1-pyrophosphate (PRPP) to anthranilate to yield N-(5'-phosphoribosyl)-anthranilate (PRA).</text>
</comment>
<feature type="binding site" evidence="9">
    <location>
        <begin position="103"/>
        <end position="106"/>
    </location>
    <ligand>
        <name>5-phospho-alpha-D-ribose 1-diphosphate</name>
        <dbReference type="ChEBI" id="CHEBI:58017"/>
    </ligand>
</feature>
<keyword evidence="9" id="KW-0479">Metal-binding</keyword>
<comment type="caution">
    <text evidence="9">Lacks conserved residue(s) required for the propagation of feature annotation.</text>
</comment>
<dbReference type="PANTHER" id="PTHR43285:SF2">
    <property type="entry name" value="ANTHRANILATE PHOSPHORIBOSYLTRANSFERASE"/>
    <property type="match status" value="1"/>
</dbReference>
<comment type="similarity">
    <text evidence="8">In the C-terminal section; belongs to the anthranilate phosphoribosyltransferase family.</text>
</comment>
<evidence type="ECO:0000256" key="6">
    <source>
        <dbReference type="ARBA" id="ARBA00023141"/>
    </source>
</evidence>
<dbReference type="GO" id="GO:0000162">
    <property type="term" value="P:L-tryptophan biosynthetic process"/>
    <property type="evidence" value="ECO:0007669"/>
    <property type="project" value="UniProtKB-UniRule"/>
</dbReference>
<evidence type="ECO:0000256" key="4">
    <source>
        <dbReference type="ARBA" id="ARBA00022679"/>
    </source>
</evidence>
<dbReference type="GO" id="GO:0005829">
    <property type="term" value="C:cytosol"/>
    <property type="evidence" value="ECO:0007669"/>
    <property type="project" value="TreeGrafter"/>
</dbReference>
<protein>
    <recommendedName>
        <fullName evidence="9">Anthranilate phosphoribosyltransferase</fullName>
        <ecNumber evidence="9">2.4.2.18</ecNumber>
    </recommendedName>
</protein>
<evidence type="ECO:0000256" key="7">
    <source>
        <dbReference type="ARBA" id="ARBA00052328"/>
    </source>
</evidence>